<dbReference type="Pfam" id="PF04389">
    <property type="entry name" value="Peptidase_M28"/>
    <property type="match status" value="2"/>
</dbReference>
<name>A0ABM8DT57_9BACT</name>
<dbReference type="PANTHER" id="PTHR12147">
    <property type="entry name" value="METALLOPEPTIDASE M28 FAMILY MEMBER"/>
    <property type="match status" value="1"/>
</dbReference>
<feature type="signal peptide" evidence="1">
    <location>
        <begin position="1"/>
        <end position="19"/>
    </location>
</feature>
<organism evidence="3 4">
    <name type="scientific">Geothrix oryzae</name>
    <dbReference type="NCBI Taxonomy" id="2927975"/>
    <lineage>
        <taxon>Bacteria</taxon>
        <taxon>Pseudomonadati</taxon>
        <taxon>Acidobacteriota</taxon>
        <taxon>Holophagae</taxon>
        <taxon>Holophagales</taxon>
        <taxon>Holophagaceae</taxon>
        <taxon>Geothrix</taxon>
    </lineage>
</organism>
<evidence type="ECO:0000313" key="3">
    <source>
        <dbReference type="EMBL" id="BDU70220.1"/>
    </source>
</evidence>
<dbReference type="Gene3D" id="3.40.630.10">
    <property type="entry name" value="Zn peptidases"/>
    <property type="match status" value="1"/>
</dbReference>
<evidence type="ECO:0000259" key="2">
    <source>
        <dbReference type="Pfam" id="PF04389"/>
    </source>
</evidence>
<dbReference type="Proteomes" id="UP001242010">
    <property type="component" value="Chromosome"/>
</dbReference>
<proteinExistence type="predicted"/>
<dbReference type="PANTHER" id="PTHR12147:SF26">
    <property type="entry name" value="PEPTIDASE M28 DOMAIN-CONTAINING PROTEIN"/>
    <property type="match status" value="1"/>
</dbReference>
<accession>A0ABM8DT57</accession>
<sequence length="520" mass="55749">MRRSLALLALLGSALLAQGPEGDFVRARRPEPLPPGLQAAVDDLDASRLTRHMAFLTDPRREGRGLGTRGLEATARYLASQLKAAGIPPAGASYFQTVPLREVRPEPGAVHLVLHSPAASRTLVFQGGQAAVLPPTEPGTLEGSLVFAGYGIQEPALGHDDFRGLEVRGKVVVFRAGCPPGAAWQKPELTAKYASERPADRYDSRLALLEKLGARAAIALEEDLERRLAEGQEPARPYFLAEPGAPAPGEPPLARVALTAELRALLAPGLQGTATLVTRGRVRTFRSFNVLGKLPGSDPALRPEAVVLGAHMDHLGLQDGRLHPGADDNASGVAALLELARSIAARPVRPRRTLLFAFWTGEEEGKFGSGHYTRHPAWPLARTKAYLNLDMIAHPWTPAELDALAAGSGLKDPRAFFDGLDPAHFAEPGLSPGPGDLGPVLARAGRGMGMSLHLDWTDGRSGGSDYRDFARLGVPFVRFFGSYFPGYHQPSDTLDRLDPGQVRRMGRLVLATAWLLADRP</sequence>
<gene>
    <name evidence="3" type="ORF">GETHOR_23210</name>
</gene>
<evidence type="ECO:0000313" key="4">
    <source>
        <dbReference type="Proteomes" id="UP001242010"/>
    </source>
</evidence>
<dbReference type="InterPro" id="IPR045175">
    <property type="entry name" value="M28_fam"/>
</dbReference>
<dbReference type="EMBL" id="AP027079">
    <property type="protein sequence ID" value="BDU70220.1"/>
    <property type="molecule type" value="Genomic_DNA"/>
</dbReference>
<reference evidence="4" key="1">
    <citation type="journal article" date="2023" name="Int. J. Syst. Evol. Microbiol.">
        <title>Mesoterricola silvestris gen. nov., sp. nov., Mesoterricola sediminis sp. nov., Geothrix oryzae sp. nov., Geothrix edaphica sp. nov., Geothrix rubra sp. nov., and Geothrix limicola sp. nov., six novel members of Acidobacteriota isolated from soils.</title>
        <authorList>
            <person name="Itoh H."/>
            <person name="Sugisawa Y."/>
            <person name="Mise K."/>
            <person name="Xu Z."/>
            <person name="Kuniyasu M."/>
            <person name="Ushijima N."/>
            <person name="Kawano K."/>
            <person name="Kobayashi E."/>
            <person name="Shiratori Y."/>
            <person name="Masuda Y."/>
            <person name="Senoo K."/>
        </authorList>
    </citation>
    <scope>NUCLEOTIDE SEQUENCE [LARGE SCALE GENOMIC DNA]</scope>
    <source>
        <strain evidence="4">Red222</strain>
    </source>
</reference>
<dbReference type="RefSeq" id="WP_286353938.1">
    <property type="nucleotide sequence ID" value="NZ_AP027079.1"/>
</dbReference>
<protein>
    <submittedName>
        <fullName evidence="3">M28-family zinc peptidase</fullName>
    </submittedName>
</protein>
<feature type="chain" id="PRO_5047243918" evidence="1">
    <location>
        <begin position="20"/>
        <end position="520"/>
    </location>
</feature>
<dbReference type="InterPro" id="IPR046450">
    <property type="entry name" value="PA_dom_sf"/>
</dbReference>
<keyword evidence="4" id="KW-1185">Reference proteome</keyword>
<feature type="domain" description="Peptidase M28" evidence="2">
    <location>
        <begin position="289"/>
        <end position="397"/>
    </location>
</feature>
<keyword evidence="1" id="KW-0732">Signal</keyword>
<dbReference type="SUPFAM" id="SSF53187">
    <property type="entry name" value="Zn-dependent exopeptidases"/>
    <property type="match status" value="1"/>
</dbReference>
<dbReference type="SUPFAM" id="SSF52025">
    <property type="entry name" value="PA domain"/>
    <property type="match status" value="1"/>
</dbReference>
<feature type="domain" description="Peptidase M28" evidence="2">
    <location>
        <begin position="458"/>
        <end position="512"/>
    </location>
</feature>
<dbReference type="InterPro" id="IPR007484">
    <property type="entry name" value="Peptidase_M28"/>
</dbReference>
<evidence type="ECO:0000256" key="1">
    <source>
        <dbReference type="SAM" id="SignalP"/>
    </source>
</evidence>